<comment type="caution">
    <text evidence="5">The sequence shown here is derived from an EMBL/GenBank/DDBJ whole genome shotgun (WGS) entry which is preliminary data.</text>
</comment>
<dbReference type="PANTHER" id="PTHR42879:SF2">
    <property type="entry name" value="3-OXOACYL-[ACYL-CARRIER-PROTEIN] REDUCTASE FABG"/>
    <property type="match status" value="1"/>
</dbReference>
<dbReference type="EMBL" id="SZZH01000001">
    <property type="protein sequence ID" value="TKV61749.1"/>
    <property type="molecule type" value="Genomic_DNA"/>
</dbReference>
<organism evidence="5 6">
    <name type="scientific">Nakamurella flava</name>
    <dbReference type="NCBI Taxonomy" id="2576308"/>
    <lineage>
        <taxon>Bacteria</taxon>
        <taxon>Bacillati</taxon>
        <taxon>Actinomycetota</taxon>
        <taxon>Actinomycetes</taxon>
        <taxon>Nakamurellales</taxon>
        <taxon>Nakamurellaceae</taxon>
        <taxon>Nakamurella</taxon>
    </lineage>
</organism>
<dbReference type="OrthoDB" id="286404at2"/>
<dbReference type="NCBIfam" id="NF009466">
    <property type="entry name" value="PRK12826.1-2"/>
    <property type="match status" value="1"/>
</dbReference>
<keyword evidence="2" id="KW-0560">Oxidoreductase</keyword>
<dbReference type="AlphaFoldDB" id="A0A4U6QMY4"/>
<sequence>MSIDAPSTPIPGADSAAIPDGSPTGRIGDKLAGRVALVTGGTRGIGAAIAHSLAAQGAAVAAGYSGNVGKAEQFAAEFPGIFGADTRVTVHQGNVASPEDCRRVIAEVLEQHGRLDILVNNAGITIDKTVLKLTDDDWYKVLAVNLSGAFFLSQAALAHMAERGTGRIINVSSIIGEMGNIGQANYAASKSGLFGLTKTMAREAAFLLERSGKLADDSVGLTVNTVTPGYISTEMVQTVPEKVLERIKGQIPLRRLGRPEEIARVVHFLASDASSYITGQIWGVNGGMDM</sequence>
<dbReference type="GO" id="GO:0032787">
    <property type="term" value="P:monocarboxylic acid metabolic process"/>
    <property type="evidence" value="ECO:0007669"/>
    <property type="project" value="UniProtKB-ARBA"/>
</dbReference>
<keyword evidence="6" id="KW-1185">Reference proteome</keyword>
<dbReference type="Proteomes" id="UP000306985">
    <property type="component" value="Unassembled WGS sequence"/>
</dbReference>
<evidence type="ECO:0000313" key="6">
    <source>
        <dbReference type="Proteomes" id="UP000306985"/>
    </source>
</evidence>
<protein>
    <submittedName>
        <fullName evidence="5">3-oxoacyl-ACP reductase FabG</fullName>
    </submittedName>
</protein>
<dbReference type="SUPFAM" id="SSF51735">
    <property type="entry name" value="NAD(P)-binding Rossmann-fold domains"/>
    <property type="match status" value="1"/>
</dbReference>
<dbReference type="GO" id="GO:0016491">
    <property type="term" value="F:oxidoreductase activity"/>
    <property type="evidence" value="ECO:0007669"/>
    <property type="project" value="UniProtKB-KW"/>
</dbReference>
<dbReference type="PRINTS" id="PR00081">
    <property type="entry name" value="GDHRDH"/>
</dbReference>
<dbReference type="SMART" id="SM00822">
    <property type="entry name" value="PKS_KR"/>
    <property type="match status" value="1"/>
</dbReference>
<gene>
    <name evidence="5" type="ORF">FDO65_09440</name>
</gene>
<comment type="similarity">
    <text evidence="1">Belongs to the short-chain dehydrogenases/reductases (SDR) family.</text>
</comment>
<dbReference type="RefSeq" id="WP_137449054.1">
    <property type="nucleotide sequence ID" value="NZ_SZZH01000001.1"/>
</dbReference>
<accession>A0A4U6QMY4</accession>
<dbReference type="Pfam" id="PF13561">
    <property type="entry name" value="adh_short_C2"/>
    <property type="match status" value="1"/>
</dbReference>
<dbReference type="InterPro" id="IPR057326">
    <property type="entry name" value="KR_dom"/>
</dbReference>
<evidence type="ECO:0000256" key="2">
    <source>
        <dbReference type="ARBA" id="ARBA00023002"/>
    </source>
</evidence>
<dbReference type="InterPro" id="IPR050259">
    <property type="entry name" value="SDR"/>
</dbReference>
<dbReference type="Gene3D" id="3.40.50.720">
    <property type="entry name" value="NAD(P)-binding Rossmann-like Domain"/>
    <property type="match status" value="1"/>
</dbReference>
<dbReference type="PROSITE" id="PS00061">
    <property type="entry name" value="ADH_SHORT"/>
    <property type="match status" value="1"/>
</dbReference>
<dbReference type="InterPro" id="IPR002347">
    <property type="entry name" value="SDR_fam"/>
</dbReference>
<name>A0A4U6QMY4_9ACTN</name>
<proteinExistence type="inferred from homology"/>
<evidence type="ECO:0000256" key="1">
    <source>
        <dbReference type="ARBA" id="ARBA00006484"/>
    </source>
</evidence>
<dbReference type="FunFam" id="3.40.50.720:FF:000173">
    <property type="entry name" value="3-oxoacyl-[acyl-carrier protein] reductase"/>
    <property type="match status" value="1"/>
</dbReference>
<dbReference type="InterPro" id="IPR020904">
    <property type="entry name" value="Sc_DH/Rdtase_CS"/>
</dbReference>
<dbReference type="PANTHER" id="PTHR42879">
    <property type="entry name" value="3-OXOACYL-(ACYL-CARRIER-PROTEIN) REDUCTASE"/>
    <property type="match status" value="1"/>
</dbReference>
<dbReference type="PRINTS" id="PR00080">
    <property type="entry name" value="SDRFAMILY"/>
</dbReference>
<evidence type="ECO:0000256" key="3">
    <source>
        <dbReference type="SAM" id="MobiDB-lite"/>
    </source>
</evidence>
<evidence type="ECO:0000313" key="5">
    <source>
        <dbReference type="EMBL" id="TKV61749.1"/>
    </source>
</evidence>
<dbReference type="InterPro" id="IPR036291">
    <property type="entry name" value="NAD(P)-bd_dom_sf"/>
</dbReference>
<feature type="region of interest" description="Disordered" evidence="3">
    <location>
        <begin position="1"/>
        <end position="24"/>
    </location>
</feature>
<evidence type="ECO:0000259" key="4">
    <source>
        <dbReference type="SMART" id="SM00822"/>
    </source>
</evidence>
<reference evidence="5 6" key="1">
    <citation type="submission" date="2019-05" db="EMBL/GenBank/DDBJ databases">
        <title>Nakamurella sp. N5BH11, whole genome shotgun sequence.</title>
        <authorList>
            <person name="Tuo L."/>
        </authorList>
    </citation>
    <scope>NUCLEOTIDE SEQUENCE [LARGE SCALE GENOMIC DNA]</scope>
    <source>
        <strain evidence="5 6">N5BH11</strain>
    </source>
</reference>
<feature type="domain" description="Ketoreductase" evidence="4">
    <location>
        <begin position="34"/>
        <end position="229"/>
    </location>
</feature>